<feature type="binding site" evidence="2">
    <location>
        <position position="141"/>
    </location>
    <ligand>
        <name>Mn(2+)</name>
        <dbReference type="ChEBI" id="CHEBI:29035"/>
        <label>2</label>
    </ligand>
</feature>
<sequence length="395" mass="41934">MTQEHAQLLADLRESEQQFISVRRDIHAHPELGFAETRTADLVAGKLREWGYEVTVGIGGTGVVGQIRRGTSERKIGLRADMDALPIQEETGLPYASTVASTMHACGHDGHTAILLAAAHHLATRGTFDGTLNVIFQPAEEGLGGATRMIEDGLFTRFPCDMVFALHNAPGLPIGHFALRHGCMMASSDTVTITVTGKGTHGATPQFGCDPIVAASNIVLALQSIVSRNIEPTRAAVVTVGAFNSGSAGNVIPQTATLKLSVRALDSETRAMLEQRIRQIADMQAQTYGATAEVDYKSISRPLINDRNAAELAIATIEALAGPQSLTVMPDAVMGSEDFSWMTEQLPGCYVLLGNGVGSTGGCMVHNPSYDFNDAALSWGAAYSVALAERYLRAG</sequence>
<dbReference type="Proteomes" id="UP000183487">
    <property type="component" value="Unassembled WGS sequence"/>
</dbReference>
<dbReference type="PANTHER" id="PTHR11014">
    <property type="entry name" value="PEPTIDASE M20 FAMILY MEMBER"/>
    <property type="match status" value="1"/>
</dbReference>
<keyword evidence="5" id="KW-1185">Reference proteome</keyword>
<dbReference type="InterPro" id="IPR036264">
    <property type="entry name" value="Bact_exopeptidase_dim_dom"/>
</dbReference>
<feature type="binding site" evidence="2">
    <location>
        <position position="108"/>
    </location>
    <ligand>
        <name>Mn(2+)</name>
        <dbReference type="ChEBI" id="CHEBI:29035"/>
        <label>2</label>
    </ligand>
</feature>
<dbReference type="CDD" id="cd05666">
    <property type="entry name" value="M20_Acy1-like"/>
    <property type="match status" value="1"/>
</dbReference>
<comment type="cofactor">
    <cofactor evidence="2">
        <name>Mn(2+)</name>
        <dbReference type="ChEBI" id="CHEBI:29035"/>
    </cofactor>
    <text evidence="2">The Mn(2+) ion enhances activity.</text>
</comment>
<dbReference type="GO" id="GO:0050118">
    <property type="term" value="F:N-acetyldiaminopimelate deacetylase activity"/>
    <property type="evidence" value="ECO:0007669"/>
    <property type="project" value="UniProtKB-ARBA"/>
</dbReference>
<reference evidence="5" key="1">
    <citation type="submission" date="2016-10" db="EMBL/GenBank/DDBJ databases">
        <authorList>
            <person name="Varghese N."/>
        </authorList>
    </citation>
    <scope>NUCLEOTIDE SEQUENCE [LARGE SCALE GENOMIC DNA]</scope>
    <source>
        <strain evidence="5">GAS106B</strain>
    </source>
</reference>
<evidence type="ECO:0000259" key="3">
    <source>
        <dbReference type="Pfam" id="PF07687"/>
    </source>
</evidence>
<dbReference type="GO" id="GO:0046872">
    <property type="term" value="F:metal ion binding"/>
    <property type="evidence" value="ECO:0007669"/>
    <property type="project" value="UniProtKB-KW"/>
</dbReference>
<proteinExistence type="predicted"/>
<evidence type="ECO:0000256" key="2">
    <source>
        <dbReference type="PIRSR" id="PIRSR005962-1"/>
    </source>
</evidence>
<evidence type="ECO:0000313" key="4">
    <source>
        <dbReference type="EMBL" id="SDR50010.1"/>
    </source>
</evidence>
<evidence type="ECO:0000313" key="5">
    <source>
        <dbReference type="Proteomes" id="UP000183487"/>
    </source>
</evidence>
<dbReference type="FunFam" id="3.30.70.360:FF:000001">
    <property type="entry name" value="N-acetyldiaminopimelate deacetylase"/>
    <property type="match status" value="1"/>
</dbReference>
<dbReference type="EMBL" id="FNKP01000003">
    <property type="protein sequence ID" value="SDR50010.1"/>
    <property type="molecule type" value="Genomic_DNA"/>
</dbReference>
<feature type="binding site" evidence="2">
    <location>
        <position position="106"/>
    </location>
    <ligand>
        <name>Mn(2+)</name>
        <dbReference type="ChEBI" id="CHEBI:29035"/>
        <label>2</label>
    </ligand>
</feature>
<feature type="binding site" evidence="2">
    <location>
        <position position="366"/>
    </location>
    <ligand>
        <name>Mn(2+)</name>
        <dbReference type="ChEBI" id="CHEBI:29035"/>
        <label>2</label>
    </ligand>
</feature>
<dbReference type="PANTHER" id="PTHR11014:SF63">
    <property type="entry name" value="METALLOPEPTIDASE, PUTATIVE (AFU_ORTHOLOGUE AFUA_6G09600)-RELATED"/>
    <property type="match status" value="1"/>
</dbReference>
<dbReference type="NCBIfam" id="TIGR01891">
    <property type="entry name" value="amidohydrolases"/>
    <property type="match status" value="1"/>
</dbReference>
<name>A0A1H1JJB9_9BURK</name>
<dbReference type="OrthoDB" id="8875216at2"/>
<evidence type="ECO:0000256" key="1">
    <source>
        <dbReference type="ARBA" id="ARBA00022801"/>
    </source>
</evidence>
<organism evidence="4 5">
    <name type="scientific">Paraburkholderia fungorum</name>
    <dbReference type="NCBI Taxonomy" id="134537"/>
    <lineage>
        <taxon>Bacteria</taxon>
        <taxon>Pseudomonadati</taxon>
        <taxon>Pseudomonadota</taxon>
        <taxon>Betaproteobacteria</taxon>
        <taxon>Burkholderiales</taxon>
        <taxon>Burkholderiaceae</taxon>
        <taxon>Paraburkholderia</taxon>
    </lineage>
</organism>
<gene>
    <name evidence="4" type="ORF">SAMN05443245_6556</name>
</gene>
<dbReference type="InterPro" id="IPR017439">
    <property type="entry name" value="Amidohydrolase"/>
</dbReference>
<keyword evidence="2" id="KW-0479">Metal-binding</keyword>
<accession>A0A1H1JJB9</accession>
<feature type="domain" description="Peptidase M20 dimerisation" evidence="3">
    <location>
        <begin position="190"/>
        <end position="282"/>
    </location>
</feature>
<dbReference type="PIRSF" id="PIRSF005962">
    <property type="entry name" value="Pept_M20D_amidohydro"/>
    <property type="match status" value="1"/>
</dbReference>
<keyword evidence="1 4" id="KW-0378">Hydrolase</keyword>
<keyword evidence="2" id="KW-0464">Manganese</keyword>
<dbReference type="AlphaFoldDB" id="A0A1H1JJB9"/>
<feature type="binding site" evidence="2">
    <location>
        <position position="167"/>
    </location>
    <ligand>
        <name>Mn(2+)</name>
        <dbReference type="ChEBI" id="CHEBI:29035"/>
        <label>2</label>
    </ligand>
</feature>
<dbReference type="Pfam" id="PF07687">
    <property type="entry name" value="M20_dimer"/>
    <property type="match status" value="1"/>
</dbReference>
<dbReference type="GO" id="GO:0019877">
    <property type="term" value="P:diaminopimelate biosynthetic process"/>
    <property type="evidence" value="ECO:0007669"/>
    <property type="project" value="UniProtKB-ARBA"/>
</dbReference>
<dbReference type="RefSeq" id="WP_074771729.1">
    <property type="nucleotide sequence ID" value="NZ_FNKP01000003.1"/>
</dbReference>
<dbReference type="InterPro" id="IPR011650">
    <property type="entry name" value="Peptidase_M20_dimer"/>
</dbReference>
<dbReference type="Gene3D" id="3.40.630.10">
    <property type="entry name" value="Zn peptidases"/>
    <property type="match status" value="1"/>
</dbReference>
<dbReference type="Pfam" id="PF01546">
    <property type="entry name" value="Peptidase_M20"/>
    <property type="match status" value="1"/>
</dbReference>
<dbReference type="SUPFAM" id="SSF55031">
    <property type="entry name" value="Bacterial exopeptidase dimerisation domain"/>
    <property type="match status" value="1"/>
</dbReference>
<dbReference type="Gene3D" id="3.30.70.360">
    <property type="match status" value="1"/>
</dbReference>
<dbReference type="InterPro" id="IPR002933">
    <property type="entry name" value="Peptidase_M20"/>
</dbReference>
<dbReference type="SUPFAM" id="SSF53187">
    <property type="entry name" value="Zn-dependent exopeptidases"/>
    <property type="match status" value="1"/>
</dbReference>
<protein>
    <submittedName>
        <fullName evidence="4">Hippurate hydrolase</fullName>
    </submittedName>
</protein>